<dbReference type="Proteomes" id="UP000023152">
    <property type="component" value="Unassembled WGS sequence"/>
</dbReference>
<feature type="transmembrane region" description="Helical" evidence="1">
    <location>
        <begin position="102"/>
        <end position="123"/>
    </location>
</feature>
<keyword evidence="3" id="KW-1185">Reference proteome</keyword>
<feature type="non-terminal residue" evidence="2">
    <location>
        <position position="1"/>
    </location>
</feature>
<organism evidence="2 3">
    <name type="scientific">Reticulomyxa filosa</name>
    <dbReference type="NCBI Taxonomy" id="46433"/>
    <lineage>
        <taxon>Eukaryota</taxon>
        <taxon>Sar</taxon>
        <taxon>Rhizaria</taxon>
        <taxon>Retaria</taxon>
        <taxon>Foraminifera</taxon>
        <taxon>Monothalamids</taxon>
        <taxon>Reticulomyxidae</taxon>
        <taxon>Reticulomyxa</taxon>
    </lineage>
</organism>
<protein>
    <submittedName>
        <fullName evidence="2">Uncharacterized protein</fullName>
    </submittedName>
</protein>
<feature type="transmembrane region" description="Helical" evidence="1">
    <location>
        <begin position="129"/>
        <end position="147"/>
    </location>
</feature>
<keyword evidence="1" id="KW-0472">Membrane</keyword>
<keyword evidence="1" id="KW-0812">Transmembrane</keyword>
<feature type="transmembrane region" description="Helical" evidence="1">
    <location>
        <begin position="250"/>
        <end position="272"/>
    </location>
</feature>
<dbReference type="AlphaFoldDB" id="X6P2V8"/>
<dbReference type="EMBL" id="ASPP01004230">
    <property type="protein sequence ID" value="ETO32404.1"/>
    <property type="molecule type" value="Genomic_DNA"/>
</dbReference>
<comment type="caution">
    <text evidence="2">The sequence shown here is derived from an EMBL/GenBank/DDBJ whole genome shotgun (WGS) entry which is preliminary data.</text>
</comment>
<name>X6P2V8_RETFI</name>
<accession>X6P2V8</accession>
<evidence type="ECO:0000313" key="3">
    <source>
        <dbReference type="Proteomes" id="UP000023152"/>
    </source>
</evidence>
<sequence length="491" mass="57006">KLKVYYRRVSSAKDEQVIDSALDFEEIHKSQKSIVARGSTKLHADILLIANGQEADRSAPTQNTKEPFVASKIQDAVYLKKSESLIDHIILTVLTQDISPQVFNAPLQVVVGLTVLTVFFSVFPTGIKSYVFLLSHLLMAWLGARKLNKLTSMEKQKYIIIFFSFVYEKLKKNRNLKLLNATIFQINVPSHHYSLIIIQINVSYIDDSKSAYHYIEKKFKEWSSSSNCMVVIVISNVCLRFSIKKQKIKFNYLSLLMSILLFLIRLYIYVILKKFYLLICKINMKISVLLKKNLSVNCQSHDNKFNTIKKRKNMIKFVNNNANKNIRLQYNLMLWLCFTYPGNFSYNGCLIYLGGQSLCQNLVYFGDLLFDSAKQSDLTKMSELLEGSEKKQKTFFASDNITVLRPQHEEQKRKESSVKSENKRKPSKIVGKGLEQILISYILHMIQVYINIEQTMTRQINNKKRRMNKKTKDHLIHIGKTIQFLTLHYLD</sequence>
<reference evidence="2 3" key="1">
    <citation type="journal article" date="2013" name="Curr. Biol.">
        <title>The Genome of the Foraminiferan Reticulomyxa filosa.</title>
        <authorList>
            <person name="Glockner G."/>
            <person name="Hulsmann N."/>
            <person name="Schleicher M."/>
            <person name="Noegel A.A."/>
            <person name="Eichinger L."/>
            <person name="Gallinger C."/>
            <person name="Pawlowski J."/>
            <person name="Sierra R."/>
            <person name="Euteneuer U."/>
            <person name="Pillet L."/>
            <person name="Moustafa A."/>
            <person name="Platzer M."/>
            <person name="Groth M."/>
            <person name="Szafranski K."/>
            <person name="Schliwa M."/>
        </authorList>
    </citation>
    <scope>NUCLEOTIDE SEQUENCE [LARGE SCALE GENOMIC DNA]</scope>
</reference>
<gene>
    <name evidence="2" type="ORF">RFI_04714</name>
</gene>
<keyword evidence="1" id="KW-1133">Transmembrane helix</keyword>
<evidence type="ECO:0000313" key="2">
    <source>
        <dbReference type="EMBL" id="ETO32404.1"/>
    </source>
</evidence>
<evidence type="ECO:0000256" key="1">
    <source>
        <dbReference type="SAM" id="Phobius"/>
    </source>
</evidence>
<proteinExistence type="predicted"/>